<comment type="similarity">
    <text evidence="1">Belongs to the WXG100 family.</text>
</comment>
<dbReference type="Proteomes" id="UP000199220">
    <property type="component" value="Unassembled WGS sequence"/>
</dbReference>
<dbReference type="NCBIfam" id="TIGR03930">
    <property type="entry name" value="WXG100_ESAT6"/>
    <property type="match status" value="1"/>
</dbReference>
<dbReference type="SUPFAM" id="SSF140453">
    <property type="entry name" value="EsxAB dimer-like"/>
    <property type="match status" value="1"/>
</dbReference>
<sequence>MARFEVDSAEVARAGANARNSATVIQTEVTNMMRHLTALQSSWRGNASTAFTGLLTDWRATQQQVESSLEQISMALDAGAREYEGAESNTMRMFAR</sequence>
<keyword evidence="3" id="KW-1185">Reference proteome</keyword>
<dbReference type="OrthoDB" id="4231069at2"/>
<evidence type="ECO:0000256" key="1">
    <source>
        <dbReference type="RuleBase" id="RU362001"/>
    </source>
</evidence>
<evidence type="ECO:0000313" key="3">
    <source>
        <dbReference type="Proteomes" id="UP000199220"/>
    </source>
</evidence>
<dbReference type="EMBL" id="FNTX01000002">
    <property type="protein sequence ID" value="SEE93052.1"/>
    <property type="molecule type" value="Genomic_DNA"/>
</dbReference>
<dbReference type="STRING" id="648782.SAMN04488554_3659"/>
<dbReference type="InterPro" id="IPR036689">
    <property type="entry name" value="ESAT-6-like_sf"/>
</dbReference>
<dbReference type="AlphaFoldDB" id="A0A1H5MUN9"/>
<reference evidence="3" key="1">
    <citation type="submission" date="2016-10" db="EMBL/GenBank/DDBJ databases">
        <authorList>
            <person name="Varghese N."/>
            <person name="Submissions S."/>
        </authorList>
    </citation>
    <scope>NUCLEOTIDE SEQUENCE [LARGE SCALE GENOMIC DNA]</scope>
    <source>
        <strain evidence="3">DSM 21368</strain>
    </source>
</reference>
<protein>
    <recommendedName>
        <fullName evidence="1">ESAT-6-like protein</fullName>
    </recommendedName>
</protein>
<evidence type="ECO:0000313" key="2">
    <source>
        <dbReference type="EMBL" id="SEE93052.1"/>
    </source>
</evidence>
<dbReference type="RefSeq" id="WP_089774433.1">
    <property type="nucleotide sequence ID" value="NZ_FNTX01000002.1"/>
</dbReference>
<proteinExistence type="inferred from homology"/>
<name>A0A1H5MUN9_9MICO</name>
<dbReference type="InterPro" id="IPR010310">
    <property type="entry name" value="T7SS_ESAT-6-like"/>
</dbReference>
<dbReference type="Gene3D" id="1.10.287.1060">
    <property type="entry name" value="ESAT-6-like"/>
    <property type="match status" value="1"/>
</dbReference>
<dbReference type="Pfam" id="PF06013">
    <property type="entry name" value="WXG100"/>
    <property type="match status" value="1"/>
</dbReference>
<gene>
    <name evidence="2" type="ORF">SAMN04488554_3659</name>
</gene>
<organism evidence="2 3">
    <name type="scientific">Ruania alba</name>
    <dbReference type="NCBI Taxonomy" id="648782"/>
    <lineage>
        <taxon>Bacteria</taxon>
        <taxon>Bacillati</taxon>
        <taxon>Actinomycetota</taxon>
        <taxon>Actinomycetes</taxon>
        <taxon>Micrococcales</taxon>
        <taxon>Ruaniaceae</taxon>
        <taxon>Ruania</taxon>
    </lineage>
</organism>
<accession>A0A1H5MUN9</accession>